<dbReference type="SUPFAM" id="SSF53756">
    <property type="entry name" value="UDP-Glycosyltransferase/glycogen phosphorylase"/>
    <property type="match status" value="1"/>
</dbReference>
<reference evidence="4" key="1">
    <citation type="submission" date="2020-09" db="EMBL/GenBank/DDBJ databases">
        <title>Secondary metabolite and genome analysis of marine Streptomyces chumphonensis KK1-2T.</title>
        <authorList>
            <person name="Phongsopitanun W."/>
            <person name="Kanchanasin P."/>
            <person name="Pittayakhajonwut P."/>
            <person name="Suwanborirux K."/>
            <person name="Tanasupawat S."/>
        </authorList>
    </citation>
    <scope>NUCLEOTIDE SEQUENCE</scope>
    <source>
        <strain evidence="4">KK1-2</strain>
    </source>
</reference>
<accession>A0A927EZJ5</accession>
<dbReference type="RefSeq" id="WP_191208832.1">
    <property type="nucleotide sequence ID" value="NZ_BAABKL010000018.1"/>
</dbReference>
<dbReference type="AlphaFoldDB" id="A0A927EZJ5"/>
<dbReference type="PANTHER" id="PTHR45947">
    <property type="entry name" value="SULFOQUINOVOSYL TRANSFERASE SQD2"/>
    <property type="match status" value="1"/>
</dbReference>
<dbReference type="GO" id="GO:0016758">
    <property type="term" value="F:hexosyltransferase activity"/>
    <property type="evidence" value="ECO:0007669"/>
    <property type="project" value="TreeGrafter"/>
</dbReference>
<keyword evidence="2" id="KW-0808">Transferase</keyword>
<protein>
    <submittedName>
        <fullName evidence="4">Glycosyltransferase</fullName>
    </submittedName>
</protein>
<keyword evidence="5" id="KW-1185">Reference proteome</keyword>
<evidence type="ECO:0000313" key="4">
    <source>
        <dbReference type="EMBL" id="MBD3931519.1"/>
    </source>
</evidence>
<dbReference type="Pfam" id="PF13692">
    <property type="entry name" value="Glyco_trans_1_4"/>
    <property type="match status" value="1"/>
</dbReference>
<dbReference type="InterPro" id="IPR028098">
    <property type="entry name" value="Glyco_trans_4-like_N"/>
</dbReference>
<evidence type="ECO:0000259" key="3">
    <source>
        <dbReference type="Pfam" id="PF13439"/>
    </source>
</evidence>
<dbReference type="Proteomes" id="UP000632289">
    <property type="component" value="Unassembled WGS sequence"/>
</dbReference>
<dbReference type="Gene3D" id="3.40.50.2000">
    <property type="entry name" value="Glycogen Phosphorylase B"/>
    <property type="match status" value="2"/>
</dbReference>
<dbReference type="Pfam" id="PF13439">
    <property type="entry name" value="Glyco_transf_4"/>
    <property type="match status" value="1"/>
</dbReference>
<dbReference type="InterPro" id="IPR050194">
    <property type="entry name" value="Glycosyltransferase_grp1"/>
</dbReference>
<gene>
    <name evidence="4" type="ORF">IF129_08070</name>
</gene>
<keyword evidence="1" id="KW-0328">Glycosyltransferase</keyword>
<name>A0A927EZJ5_9ACTN</name>
<comment type="caution">
    <text evidence="4">The sequence shown here is derived from an EMBL/GenBank/DDBJ whole genome shotgun (WGS) entry which is preliminary data.</text>
</comment>
<organism evidence="4 5">
    <name type="scientific">Streptomyces chumphonensis</name>
    <dbReference type="NCBI Taxonomy" id="1214925"/>
    <lineage>
        <taxon>Bacteria</taxon>
        <taxon>Bacillati</taxon>
        <taxon>Actinomycetota</taxon>
        <taxon>Actinomycetes</taxon>
        <taxon>Kitasatosporales</taxon>
        <taxon>Streptomycetaceae</taxon>
        <taxon>Streptomyces</taxon>
    </lineage>
</organism>
<dbReference type="EMBL" id="JACXYU010000003">
    <property type="protein sequence ID" value="MBD3931519.1"/>
    <property type="molecule type" value="Genomic_DNA"/>
</dbReference>
<dbReference type="GO" id="GO:1901137">
    <property type="term" value="P:carbohydrate derivative biosynthetic process"/>
    <property type="evidence" value="ECO:0007669"/>
    <property type="project" value="UniProtKB-ARBA"/>
</dbReference>
<proteinExistence type="predicted"/>
<sequence length="392" mass="41855">MPYHDRPPHQLTVVHIAQPVDGGVARVVTDLVRAQCEEGLGVHLLCPPDGPLAGAARSAGATVHPWPAQRAPGPALPAETARLARALRPLRPDVVHAHSAKAGLAARLALRGRVPTLFQPHAWSFDAVHGTAARLARTWERAAARWTAAAVCVSDDERRRGTEAGIAAPWHVVPNGVDLDHFRPAGDADRHAARAALPALDGVPPGAPLLVCVARLCRQKGQDVLLRAWPAVSAHRPDARLVLVGDGPERDRLLHAAPGRVVLAGAAADPRPWYRAADLVVLPSRWEGMALAPLEAMATGRPVVLTDVTGARESLPPALHGPCLVPPEDPSALSRALTRLLTDPRRRSAAAACALQHVRNHHDVRRTAAAVAELYRDVLRGPHEQSAQRVER</sequence>
<evidence type="ECO:0000256" key="1">
    <source>
        <dbReference type="ARBA" id="ARBA00022676"/>
    </source>
</evidence>
<evidence type="ECO:0000256" key="2">
    <source>
        <dbReference type="ARBA" id="ARBA00022679"/>
    </source>
</evidence>
<evidence type="ECO:0000313" key="5">
    <source>
        <dbReference type="Proteomes" id="UP000632289"/>
    </source>
</evidence>
<dbReference type="PANTHER" id="PTHR45947:SF3">
    <property type="entry name" value="SULFOQUINOVOSYL TRANSFERASE SQD2"/>
    <property type="match status" value="1"/>
</dbReference>
<feature type="domain" description="Glycosyltransferase subfamily 4-like N-terminal" evidence="3">
    <location>
        <begin position="22"/>
        <end position="180"/>
    </location>
</feature>